<feature type="compositionally biased region" description="Polar residues" evidence="6">
    <location>
        <begin position="29"/>
        <end position="51"/>
    </location>
</feature>
<evidence type="ECO:0000313" key="7">
    <source>
        <dbReference type="EMBL" id="GFH24921.1"/>
    </source>
</evidence>
<comment type="subcellular location">
    <subcellularLocation>
        <location evidence="1">Cytoplasm</location>
        <location evidence="1">Cytoskeleton</location>
        <location evidence="1">Cilium basal body</location>
    </subcellularLocation>
</comment>
<evidence type="ECO:0000256" key="5">
    <source>
        <dbReference type="ARBA" id="ARBA00023273"/>
    </source>
</evidence>
<dbReference type="GO" id="GO:0005929">
    <property type="term" value="C:cilium"/>
    <property type="evidence" value="ECO:0007669"/>
    <property type="project" value="UniProtKB-ARBA"/>
</dbReference>
<keyword evidence="3" id="KW-0970">Cilium biogenesis/degradation</keyword>
<evidence type="ECO:0000256" key="1">
    <source>
        <dbReference type="ARBA" id="ARBA00004120"/>
    </source>
</evidence>
<dbReference type="InterPro" id="IPR010796">
    <property type="entry name" value="C2_B9-type_dom"/>
</dbReference>
<keyword evidence="2" id="KW-0963">Cytoplasm</keyword>
<keyword evidence="8" id="KW-1185">Reference proteome</keyword>
<proteinExistence type="predicted"/>
<dbReference type="Proteomes" id="UP000485058">
    <property type="component" value="Unassembled WGS sequence"/>
</dbReference>
<evidence type="ECO:0000256" key="3">
    <source>
        <dbReference type="ARBA" id="ARBA00022794"/>
    </source>
</evidence>
<evidence type="ECO:0000256" key="2">
    <source>
        <dbReference type="ARBA" id="ARBA00022490"/>
    </source>
</evidence>
<evidence type="ECO:0000256" key="6">
    <source>
        <dbReference type="SAM" id="MobiDB-lite"/>
    </source>
</evidence>
<evidence type="ECO:0000313" key="8">
    <source>
        <dbReference type="Proteomes" id="UP000485058"/>
    </source>
</evidence>
<keyword evidence="4" id="KW-0206">Cytoskeleton</keyword>
<reference evidence="7 8" key="1">
    <citation type="submission" date="2020-02" db="EMBL/GenBank/DDBJ databases">
        <title>Draft genome sequence of Haematococcus lacustris strain NIES-144.</title>
        <authorList>
            <person name="Morimoto D."/>
            <person name="Nakagawa S."/>
            <person name="Yoshida T."/>
            <person name="Sawayama S."/>
        </authorList>
    </citation>
    <scope>NUCLEOTIDE SEQUENCE [LARGE SCALE GENOMIC DNA]</scope>
    <source>
        <strain evidence="7 8">NIES-144</strain>
    </source>
</reference>
<comment type="caution">
    <text evidence="7">The sequence shown here is derived from an EMBL/GenBank/DDBJ whole genome shotgun (WGS) entry which is preliminary data.</text>
</comment>
<dbReference type="EMBL" id="BLLF01002669">
    <property type="protein sequence ID" value="GFH24921.1"/>
    <property type="molecule type" value="Genomic_DNA"/>
</dbReference>
<accession>A0A699ZRG7</accession>
<feature type="region of interest" description="Disordered" evidence="6">
    <location>
        <begin position="29"/>
        <end position="76"/>
    </location>
</feature>
<dbReference type="AlphaFoldDB" id="A0A699ZRG7"/>
<organism evidence="7 8">
    <name type="scientific">Haematococcus lacustris</name>
    <name type="common">Green alga</name>
    <name type="synonym">Haematococcus pluvialis</name>
    <dbReference type="NCBI Taxonomy" id="44745"/>
    <lineage>
        <taxon>Eukaryota</taxon>
        <taxon>Viridiplantae</taxon>
        <taxon>Chlorophyta</taxon>
        <taxon>core chlorophytes</taxon>
        <taxon>Chlorophyceae</taxon>
        <taxon>CS clade</taxon>
        <taxon>Chlamydomonadales</taxon>
        <taxon>Haematococcaceae</taxon>
        <taxon>Haematococcus</taxon>
    </lineage>
</organism>
<protein>
    <submittedName>
        <fullName evidence="7">Uncharacterized protein</fullName>
    </submittedName>
</protein>
<name>A0A699ZRG7_HAELA</name>
<sequence length="202" mass="21439">MLNPAFSPDRKSTLSSSVATEASLSQYVQQRSHVSLSLQPGAQATEDTSQHLSGASPEPGSGGLSPAPSGTLRDSSLLPLRSSQEPLQAAGVRRAGSGTRILTATSGLAPDLGFQPSGLVGLLLSSSSTQGWGLFMIELTLLAWPRLLLMVFARDDATRRDCFVSYAVCPLPVTPGIHHMSCRTWQPVEAQRIQQRTLTDAV</sequence>
<gene>
    <name evidence="7" type="ORF">HaLaN_22799</name>
</gene>
<keyword evidence="5" id="KW-0966">Cell projection</keyword>
<feature type="compositionally biased region" description="Low complexity" evidence="6">
    <location>
        <begin position="52"/>
        <end position="76"/>
    </location>
</feature>
<dbReference type="Pfam" id="PF07162">
    <property type="entry name" value="B9-C2"/>
    <property type="match status" value="1"/>
</dbReference>
<evidence type="ECO:0000256" key="4">
    <source>
        <dbReference type="ARBA" id="ARBA00023212"/>
    </source>
</evidence>
<dbReference type="GO" id="GO:0030030">
    <property type="term" value="P:cell projection organization"/>
    <property type="evidence" value="ECO:0007669"/>
    <property type="project" value="UniProtKB-KW"/>
</dbReference>